<dbReference type="GO" id="GO:0020037">
    <property type="term" value="F:heme binding"/>
    <property type="evidence" value="ECO:0007669"/>
    <property type="project" value="InterPro"/>
</dbReference>
<dbReference type="GO" id="GO:0006979">
    <property type="term" value="P:response to oxidative stress"/>
    <property type="evidence" value="ECO:0007669"/>
    <property type="project" value="InterPro"/>
</dbReference>
<dbReference type="InterPro" id="IPR010255">
    <property type="entry name" value="Haem_peroxidase_sf"/>
</dbReference>
<evidence type="ECO:0000256" key="2">
    <source>
        <dbReference type="SAM" id="SignalP"/>
    </source>
</evidence>
<protein>
    <recommendedName>
        <fullName evidence="5">Lipoprotein</fullName>
    </recommendedName>
</protein>
<evidence type="ECO:0000313" key="3">
    <source>
        <dbReference type="EMBL" id="UMM30017.1"/>
    </source>
</evidence>
<gene>
    <name evidence="3" type="ORF">L5515_012085</name>
</gene>
<dbReference type="PANTHER" id="PTHR11475">
    <property type="entry name" value="OXIDASE/PEROXIDASE"/>
    <property type="match status" value="1"/>
</dbReference>
<dbReference type="InterPro" id="IPR037120">
    <property type="entry name" value="Haem_peroxidase_sf_animal"/>
</dbReference>
<keyword evidence="2" id="KW-0732">Signal</keyword>
<feature type="signal peptide" evidence="2">
    <location>
        <begin position="1"/>
        <end position="17"/>
    </location>
</feature>
<sequence>MKKRFWSILFLFTTCSASPFPCGPSFVPCTQKRAFSSLIHSPNKGLKKEFGFEFSKDFELEPSEKTKNEFKKSMKQEVITSAASRAVHLTEQLFNDTEKLMSDKFDDTFKQSEIAWMHYTYADQYAKYLSFSAISSNVAAQMISDQSPKSLKSMVQFLPTENTKMKEICPVNQIEECVIGKYRSYTGHCNNVKNPLNGASYERLKRFLPADYADGISTPRSSKSGQPLPSSRALSALFTPSPSGHATCSLLIAPFLSFIYDDIVHVPSNRIFKRKFFGFEKKQQKQKR</sequence>
<dbReference type="InterPro" id="IPR019791">
    <property type="entry name" value="Haem_peroxidase_animal"/>
</dbReference>
<evidence type="ECO:0008006" key="5">
    <source>
        <dbReference type="Google" id="ProtNLM"/>
    </source>
</evidence>
<feature type="chain" id="PRO_5042018640" description="Lipoprotein" evidence="2">
    <location>
        <begin position="18"/>
        <end position="288"/>
    </location>
</feature>
<accession>A0AAE9EWL1</accession>
<keyword evidence="1" id="KW-0560">Oxidoreductase</keyword>
<reference evidence="3 4" key="1">
    <citation type="submission" date="2022-04" db="EMBL/GenBank/DDBJ databases">
        <title>Chromosome-level reference genomes for two strains of Caenorhabditis briggsae: an improved platform for comparative genomics.</title>
        <authorList>
            <person name="Stevens L."/>
            <person name="Andersen E."/>
        </authorList>
    </citation>
    <scope>NUCLEOTIDE SEQUENCE [LARGE SCALE GENOMIC DNA]</scope>
    <source>
        <strain evidence="3">VX34</strain>
        <tissue evidence="3">Whole-organism</tissue>
    </source>
</reference>
<keyword evidence="4" id="KW-1185">Reference proteome</keyword>
<dbReference type="PROSITE" id="PS50292">
    <property type="entry name" value="PEROXIDASE_3"/>
    <property type="match status" value="1"/>
</dbReference>
<dbReference type="Pfam" id="PF03098">
    <property type="entry name" value="An_peroxidase"/>
    <property type="match status" value="1"/>
</dbReference>
<organism evidence="3 4">
    <name type="scientific">Caenorhabditis briggsae</name>
    <dbReference type="NCBI Taxonomy" id="6238"/>
    <lineage>
        <taxon>Eukaryota</taxon>
        <taxon>Metazoa</taxon>
        <taxon>Ecdysozoa</taxon>
        <taxon>Nematoda</taxon>
        <taxon>Chromadorea</taxon>
        <taxon>Rhabditida</taxon>
        <taxon>Rhabditina</taxon>
        <taxon>Rhabditomorpha</taxon>
        <taxon>Rhabditoidea</taxon>
        <taxon>Rhabditidae</taxon>
        <taxon>Peloderinae</taxon>
        <taxon>Caenorhabditis</taxon>
    </lineage>
</organism>
<proteinExistence type="predicted"/>
<name>A0AAE9EWL1_CAEBR</name>
<dbReference type="PANTHER" id="PTHR11475:SF134">
    <property type="entry name" value="LD42267P"/>
    <property type="match status" value="1"/>
</dbReference>
<dbReference type="SUPFAM" id="SSF48113">
    <property type="entry name" value="Heme-dependent peroxidases"/>
    <property type="match status" value="1"/>
</dbReference>
<keyword evidence="1" id="KW-0575">Peroxidase</keyword>
<evidence type="ECO:0000313" key="4">
    <source>
        <dbReference type="Proteomes" id="UP000829354"/>
    </source>
</evidence>
<dbReference type="Proteomes" id="UP000829354">
    <property type="component" value="Chromosome IV"/>
</dbReference>
<evidence type="ECO:0000256" key="1">
    <source>
        <dbReference type="ARBA" id="ARBA00022559"/>
    </source>
</evidence>
<dbReference type="GO" id="GO:0004601">
    <property type="term" value="F:peroxidase activity"/>
    <property type="evidence" value="ECO:0007669"/>
    <property type="project" value="UniProtKB-KW"/>
</dbReference>
<dbReference type="Gene3D" id="1.10.640.10">
    <property type="entry name" value="Haem peroxidase domain superfamily, animal type"/>
    <property type="match status" value="1"/>
</dbReference>
<dbReference type="EMBL" id="CP092623">
    <property type="protein sequence ID" value="UMM30017.1"/>
    <property type="molecule type" value="Genomic_DNA"/>
</dbReference>
<dbReference type="AlphaFoldDB" id="A0AAE9EWL1"/>